<evidence type="ECO:0000313" key="1">
    <source>
        <dbReference type="EMBL" id="CAF4658495.1"/>
    </source>
</evidence>
<accession>A0A8S2ZSE3</accession>
<dbReference type="Proteomes" id="UP000681722">
    <property type="component" value="Unassembled WGS sequence"/>
</dbReference>
<dbReference type="AlphaFoldDB" id="A0A8S2ZSE3"/>
<evidence type="ECO:0000313" key="2">
    <source>
        <dbReference type="Proteomes" id="UP000681722"/>
    </source>
</evidence>
<dbReference type="EMBL" id="CAJOBC010145217">
    <property type="protein sequence ID" value="CAF4658495.1"/>
    <property type="molecule type" value="Genomic_DNA"/>
</dbReference>
<organism evidence="1 2">
    <name type="scientific">Didymodactylos carnosus</name>
    <dbReference type="NCBI Taxonomy" id="1234261"/>
    <lineage>
        <taxon>Eukaryota</taxon>
        <taxon>Metazoa</taxon>
        <taxon>Spiralia</taxon>
        <taxon>Gnathifera</taxon>
        <taxon>Rotifera</taxon>
        <taxon>Eurotatoria</taxon>
        <taxon>Bdelloidea</taxon>
        <taxon>Philodinida</taxon>
        <taxon>Philodinidae</taxon>
        <taxon>Didymodactylos</taxon>
    </lineage>
</organism>
<proteinExistence type="predicted"/>
<reference evidence="1" key="1">
    <citation type="submission" date="2021-02" db="EMBL/GenBank/DDBJ databases">
        <authorList>
            <person name="Nowell W R."/>
        </authorList>
    </citation>
    <scope>NUCLEOTIDE SEQUENCE</scope>
</reference>
<feature type="non-terminal residue" evidence="1">
    <location>
        <position position="1"/>
    </location>
</feature>
<gene>
    <name evidence="1" type="ORF">SRO942_LOCUS50580</name>
</gene>
<dbReference type="OrthoDB" id="9998769at2759"/>
<protein>
    <submittedName>
        <fullName evidence="1">Uncharacterized protein</fullName>
    </submittedName>
</protein>
<sequence>EELFKGGHVVWFMIAFQAQLKLPLGLTDSIFGYNMLYPYTDDLVDSNDISREAKKEFTKIFHERLLFGESKYDPKVHFDGRPSNITDLDLSPLLQPYADRIVKIFDMVKFIENDWQRGGEYEGVYMALATIHESQMKSTLQHAKVEDGYEPTMAQIEQVSA</sequence>
<comment type="caution">
    <text evidence="1">The sequence shown here is derived from an EMBL/GenBank/DDBJ whole genome shotgun (WGS) entry which is preliminary data.</text>
</comment>
<feature type="non-terminal residue" evidence="1">
    <location>
        <position position="161"/>
    </location>
</feature>
<name>A0A8S2ZSE3_9BILA</name>